<reference evidence="1 2" key="1">
    <citation type="submission" date="2019-08" db="EMBL/GenBank/DDBJ databases">
        <authorList>
            <person name="Peeters C."/>
        </authorList>
    </citation>
    <scope>NUCLEOTIDE SEQUENCE [LARGE SCALE GENOMIC DNA]</scope>
    <source>
        <strain evidence="1 2">LMG 31114</strain>
    </source>
</reference>
<evidence type="ECO:0000313" key="2">
    <source>
        <dbReference type="Proteomes" id="UP000366945"/>
    </source>
</evidence>
<organism evidence="1 2">
    <name type="scientific">Pandoraea pneumonica</name>
    <dbReference type="NCBI Taxonomy" id="2508299"/>
    <lineage>
        <taxon>Bacteria</taxon>
        <taxon>Pseudomonadati</taxon>
        <taxon>Pseudomonadota</taxon>
        <taxon>Betaproteobacteria</taxon>
        <taxon>Burkholderiales</taxon>
        <taxon>Burkholderiaceae</taxon>
        <taxon>Pandoraea</taxon>
    </lineage>
</organism>
<keyword evidence="2" id="KW-1185">Reference proteome</keyword>
<protein>
    <recommendedName>
        <fullName evidence="3">Lipoprotein</fullName>
    </recommendedName>
</protein>
<name>A0A5E4RZT1_9BURK</name>
<proteinExistence type="predicted"/>
<evidence type="ECO:0000313" key="1">
    <source>
        <dbReference type="EMBL" id="VVD67349.1"/>
    </source>
</evidence>
<dbReference type="AlphaFoldDB" id="A0A5E4RZT1"/>
<dbReference type="EMBL" id="CABPSK010000001">
    <property type="protein sequence ID" value="VVD67349.1"/>
    <property type="molecule type" value="Genomic_DNA"/>
</dbReference>
<gene>
    <name evidence="1" type="ORF">PPN31114_00423</name>
</gene>
<evidence type="ECO:0008006" key="3">
    <source>
        <dbReference type="Google" id="ProtNLM"/>
    </source>
</evidence>
<dbReference type="Proteomes" id="UP000366945">
    <property type="component" value="Unassembled WGS sequence"/>
</dbReference>
<accession>A0A5E4RZT1</accession>
<sequence length="208" mass="22404">MTARRGSESMAMTQRRGLVFAASRRSDRHTDRHANHHDFSAPIRRRLTWLTGTLLVAVLTGCSEYQPAGGNQTHADTDALDGATLARAETAPREVTARMRPVAAAVGMSGTPQVGRVVRGTYRWMADWPETESVHLWEAAAGPTRIRVVGRARDMMPSAGLRGVRIRYCVKPVIGDGEMRLTGHKTCSSWTTVDGASPASAPAAVTAG</sequence>